<evidence type="ECO:0008006" key="6">
    <source>
        <dbReference type="Google" id="ProtNLM"/>
    </source>
</evidence>
<dbReference type="AlphaFoldDB" id="A0AAD6AS57"/>
<feature type="signal peptide" evidence="3">
    <location>
        <begin position="1"/>
        <end position="18"/>
    </location>
</feature>
<dbReference type="PANTHER" id="PTHR15359:SF7">
    <property type="entry name" value="CALMODULIN REGULATOR PROTEIN PCP4"/>
    <property type="match status" value="1"/>
</dbReference>
<comment type="caution">
    <text evidence="4">The sequence shown here is derived from an EMBL/GenBank/DDBJ whole genome shotgun (WGS) entry which is preliminary data.</text>
</comment>
<dbReference type="Proteomes" id="UP001219934">
    <property type="component" value="Unassembled WGS sequence"/>
</dbReference>
<reference evidence="4" key="1">
    <citation type="submission" date="2022-11" db="EMBL/GenBank/DDBJ databases">
        <title>Chromosome-level genome of Pogonophryne albipinna.</title>
        <authorList>
            <person name="Jo E."/>
        </authorList>
    </citation>
    <scope>NUCLEOTIDE SEQUENCE</scope>
    <source>
        <strain evidence="4">SGF0006</strain>
        <tissue evidence="4">Muscle</tissue>
    </source>
</reference>
<accession>A0AAD6AS57</accession>
<evidence type="ECO:0000313" key="5">
    <source>
        <dbReference type="Proteomes" id="UP001219934"/>
    </source>
</evidence>
<organism evidence="4 5">
    <name type="scientific">Pogonophryne albipinna</name>
    <dbReference type="NCBI Taxonomy" id="1090488"/>
    <lineage>
        <taxon>Eukaryota</taxon>
        <taxon>Metazoa</taxon>
        <taxon>Chordata</taxon>
        <taxon>Craniata</taxon>
        <taxon>Vertebrata</taxon>
        <taxon>Euteleostomi</taxon>
        <taxon>Actinopterygii</taxon>
        <taxon>Neopterygii</taxon>
        <taxon>Teleostei</taxon>
        <taxon>Neoteleostei</taxon>
        <taxon>Acanthomorphata</taxon>
        <taxon>Eupercaria</taxon>
        <taxon>Perciformes</taxon>
        <taxon>Notothenioidei</taxon>
        <taxon>Pogonophryne</taxon>
    </lineage>
</organism>
<evidence type="ECO:0000313" key="4">
    <source>
        <dbReference type="EMBL" id="KAJ4929798.1"/>
    </source>
</evidence>
<dbReference type="GO" id="GO:0005509">
    <property type="term" value="F:calcium ion binding"/>
    <property type="evidence" value="ECO:0007669"/>
    <property type="project" value="TreeGrafter"/>
</dbReference>
<dbReference type="InterPro" id="IPR052142">
    <property type="entry name" value="Calmodulin_Regulator_PCP4-like"/>
</dbReference>
<feature type="compositionally biased region" description="Polar residues" evidence="2">
    <location>
        <begin position="57"/>
        <end position="76"/>
    </location>
</feature>
<keyword evidence="5" id="KW-1185">Reference proteome</keyword>
<keyword evidence="3" id="KW-0732">Signal</keyword>
<dbReference type="EMBL" id="JAPTMU010000016">
    <property type="protein sequence ID" value="KAJ4929798.1"/>
    <property type="molecule type" value="Genomic_DNA"/>
</dbReference>
<evidence type="ECO:0000256" key="3">
    <source>
        <dbReference type="SAM" id="SignalP"/>
    </source>
</evidence>
<comment type="similarity">
    <text evidence="1">Belongs to the PCP4 family.</text>
</comment>
<dbReference type="PANTHER" id="PTHR15359">
    <property type="entry name" value="IG-LIKE DOMAIN-CONTAINING PROTEIN"/>
    <property type="match status" value="1"/>
</dbReference>
<protein>
    <recommendedName>
        <fullName evidence="6">Purkinje cell protein 4</fullName>
    </recommendedName>
</protein>
<name>A0AAD6AS57_9TELE</name>
<evidence type="ECO:0000256" key="1">
    <source>
        <dbReference type="ARBA" id="ARBA00038017"/>
    </source>
</evidence>
<feature type="region of interest" description="Disordered" evidence="2">
    <location>
        <begin position="46"/>
        <end position="101"/>
    </location>
</feature>
<dbReference type="GO" id="GO:0005737">
    <property type="term" value="C:cytoplasm"/>
    <property type="evidence" value="ECO:0007669"/>
    <property type="project" value="TreeGrafter"/>
</dbReference>
<evidence type="ECO:0000256" key="2">
    <source>
        <dbReference type="SAM" id="MobiDB-lite"/>
    </source>
</evidence>
<sequence>MTTLAKLLLALFILFNHAKHYGEETTWTCHTPEMHCWPSVLREASQPAGGHTIYGSEETSPQASGPKSGNSKASASQDEKNKKNLPQDFDIDMDNPETEKAAVAIQSQFRKFQKKKQDVK</sequence>
<gene>
    <name evidence="4" type="ORF">JOQ06_018819</name>
</gene>
<proteinExistence type="inferred from homology"/>
<feature type="chain" id="PRO_5042091755" description="Purkinje cell protein 4" evidence="3">
    <location>
        <begin position="19"/>
        <end position="120"/>
    </location>
</feature>
<dbReference type="GO" id="GO:0005516">
    <property type="term" value="F:calmodulin binding"/>
    <property type="evidence" value="ECO:0007669"/>
    <property type="project" value="TreeGrafter"/>
</dbReference>